<name>A0A640V2S7_9ACTN</name>
<evidence type="ECO:0000259" key="4">
    <source>
        <dbReference type="Pfam" id="PF01494"/>
    </source>
</evidence>
<evidence type="ECO:0000313" key="6">
    <source>
        <dbReference type="Proteomes" id="UP000431826"/>
    </source>
</evidence>
<dbReference type="Gene3D" id="3.50.50.60">
    <property type="entry name" value="FAD/NAD(P)-binding domain"/>
    <property type="match status" value="1"/>
</dbReference>
<dbReference type="InterPro" id="IPR036188">
    <property type="entry name" value="FAD/NAD-bd_sf"/>
</dbReference>
<keyword evidence="6" id="KW-1185">Reference proteome</keyword>
<protein>
    <submittedName>
        <fullName evidence="5">FAD-dependent oxidoreductase</fullName>
    </submittedName>
</protein>
<dbReference type="SUPFAM" id="SSF51905">
    <property type="entry name" value="FAD/NAD(P)-binding domain"/>
    <property type="match status" value="1"/>
</dbReference>
<dbReference type="PANTHER" id="PTHR43004">
    <property type="entry name" value="TRK SYSTEM POTASSIUM UPTAKE PROTEIN"/>
    <property type="match status" value="1"/>
</dbReference>
<organism evidence="5 6">
    <name type="scientific">Streptomyces tubercidicus</name>
    <dbReference type="NCBI Taxonomy" id="47759"/>
    <lineage>
        <taxon>Bacteria</taxon>
        <taxon>Bacillati</taxon>
        <taxon>Actinomycetota</taxon>
        <taxon>Actinomycetes</taxon>
        <taxon>Kitasatosporales</taxon>
        <taxon>Streptomycetaceae</taxon>
        <taxon>Streptomyces</taxon>
    </lineage>
</organism>
<proteinExistence type="predicted"/>
<dbReference type="Pfam" id="PF01494">
    <property type="entry name" value="FAD_binding_3"/>
    <property type="match status" value="1"/>
</dbReference>
<dbReference type="InterPro" id="IPR050641">
    <property type="entry name" value="RIFMO-like"/>
</dbReference>
<dbReference type="Gene3D" id="3.30.70.2450">
    <property type="match status" value="1"/>
</dbReference>
<dbReference type="PANTHER" id="PTHR43004:SF19">
    <property type="entry name" value="BINDING MONOOXYGENASE, PUTATIVE (JCVI)-RELATED"/>
    <property type="match status" value="1"/>
</dbReference>
<feature type="domain" description="FAD-binding" evidence="4">
    <location>
        <begin position="20"/>
        <end position="373"/>
    </location>
</feature>
<accession>A0A640V2S7</accession>
<keyword evidence="2" id="KW-0285">Flavoprotein</keyword>
<dbReference type="Gene3D" id="3.40.30.120">
    <property type="match status" value="1"/>
</dbReference>
<dbReference type="PRINTS" id="PR00420">
    <property type="entry name" value="RNGMNOXGNASE"/>
</dbReference>
<dbReference type="Pfam" id="PF21274">
    <property type="entry name" value="Rng_hyd_C"/>
    <property type="match status" value="1"/>
</dbReference>
<dbReference type="EMBL" id="BLIR01000003">
    <property type="protein sequence ID" value="GFE41251.1"/>
    <property type="molecule type" value="Genomic_DNA"/>
</dbReference>
<comment type="caution">
    <text evidence="5">The sequence shown here is derived from an EMBL/GenBank/DDBJ whole genome shotgun (WGS) entry which is preliminary data.</text>
</comment>
<comment type="cofactor">
    <cofactor evidence="1">
        <name>FAD</name>
        <dbReference type="ChEBI" id="CHEBI:57692"/>
    </cofactor>
</comment>
<keyword evidence="3" id="KW-0274">FAD</keyword>
<evidence type="ECO:0000313" key="5">
    <source>
        <dbReference type="EMBL" id="GFE41251.1"/>
    </source>
</evidence>
<dbReference type="GO" id="GO:0071949">
    <property type="term" value="F:FAD binding"/>
    <property type="evidence" value="ECO:0007669"/>
    <property type="project" value="InterPro"/>
</dbReference>
<reference evidence="5 6" key="1">
    <citation type="submission" date="2019-12" db="EMBL/GenBank/DDBJ databases">
        <title>Whole genome shotgun sequence of Streptomyces tubercidicus NBRC 13090.</title>
        <authorList>
            <person name="Ichikawa N."/>
            <person name="Kimura A."/>
            <person name="Kitahashi Y."/>
            <person name="Komaki H."/>
            <person name="Tamura T."/>
        </authorList>
    </citation>
    <scope>NUCLEOTIDE SEQUENCE [LARGE SCALE GENOMIC DNA]</scope>
    <source>
        <strain evidence="5 6">NBRC 13090</strain>
    </source>
</reference>
<evidence type="ECO:0000256" key="2">
    <source>
        <dbReference type="ARBA" id="ARBA00022630"/>
    </source>
</evidence>
<dbReference type="InterPro" id="IPR002938">
    <property type="entry name" value="FAD-bd"/>
</dbReference>
<sequence length="513" mass="55239">MAQNRRPEQESAELGDVVIDVIIAGGGPTGLMLAAELRLAGVHVVVLEKLTEPTEESRGQGLHTRSVELMDQRGLLDRFLAVSETFQAGGLFGGIMKPWPERLDTAHPYGVATPQPVTERLLNERALELGAEIRRGCELVGLSQDEDGVTVELAHVGTPASGGLPGQGSGAAGGRGGTQLRCRYLVGCDGGRSTVRKQLGVGFPGEPATVETLLGDMEATEDPATIAAVVEEVRKTQLRFGAGPLGEGRYRVVVPAEGVAEDRTAPPTLEEFRQQLRATAGTDFGVHSPRWLSRFGDATRQAERYRVGRVLLAGDAAHIHPPTGGQGLNLGVQDAFNLGWKLAATVNGWAPEGLLDSYHTERHPVGARVLDNTRAQITLLGTGPGPTALRELFSTLMDFEEVNRYVTELITAVGVRYDFGEGHELLGRRMRDVQLKQGRLYELLHSGRGLLLDQTGRLSVAGWTDRVDHVVDVSEELHVPAILLRPDGHVAWAGEKQRDLLAALPRWFGTAVG</sequence>
<evidence type="ECO:0000256" key="1">
    <source>
        <dbReference type="ARBA" id="ARBA00001974"/>
    </source>
</evidence>
<dbReference type="AlphaFoldDB" id="A0A640V2S7"/>
<evidence type="ECO:0000256" key="3">
    <source>
        <dbReference type="ARBA" id="ARBA00022827"/>
    </source>
</evidence>
<dbReference type="Proteomes" id="UP000431826">
    <property type="component" value="Unassembled WGS sequence"/>
</dbReference>
<dbReference type="GO" id="GO:0016709">
    <property type="term" value="F:oxidoreductase activity, acting on paired donors, with incorporation or reduction of molecular oxygen, NAD(P)H as one donor, and incorporation of one atom of oxygen"/>
    <property type="evidence" value="ECO:0007669"/>
    <property type="project" value="UniProtKB-ARBA"/>
</dbReference>
<gene>
    <name evidence="5" type="ORF">Stube_59240</name>
</gene>